<protein>
    <submittedName>
        <fullName evidence="1">N-formylglutamate deformylase</fullName>
    </submittedName>
</protein>
<proteinExistence type="predicted"/>
<dbReference type="InterPro" id="IPR007709">
    <property type="entry name" value="N-FG_amidohydro"/>
</dbReference>
<dbReference type="Gene3D" id="3.40.630.40">
    <property type="entry name" value="Zn-dependent exopeptidases"/>
    <property type="match status" value="1"/>
</dbReference>
<dbReference type="Proteomes" id="UP000223606">
    <property type="component" value="Chromosome 1"/>
</dbReference>
<name>A0A2C9DCZ0_9HYPH</name>
<accession>A0A2C9DCZ0</accession>
<dbReference type="KEGG" id="hdi:HDIA_4060"/>
<dbReference type="OrthoDB" id="9802050at2"/>
<gene>
    <name evidence="1" type="ORF">HDIA_4060</name>
</gene>
<organism evidence="1 2">
    <name type="scientific">Hartmannibacter diazotrophicus</name>
    <dbReference type="NCBI Taxonomy" id="1482074"/>
    <lineage>
        <taxon>Bacteria</taxon>
        <taxon>Pseudomonadati</taxon>
        <taxon>Pseudomonadota</taxon>
        <taxon>Alphaproteobacteria</taxon>
        <taxon>Hyphomicrobiales</taxon>
        <taxon>Pleomorphomonadaceae</taxon>
        <taxon>Hartmannibacter</taxon>
    </lineage>
</organism>
<sequence length="298" mass="32770">MRIVEHLRPEDAFSVARPDVQTAPFVFNSPHSGASYPSSFLAASKLDHQRIRQSEDAFVDRLMAGVVSHGAPLMSAEFPRAFLDVNREPYELDPKMFSGRLPSYANIRSVRVAGGLGTIARVVSESDEIYSSLLTVQEAIQRIDTYYKPYHATLRKMLAATQQAFGHAVLIDCHSMPSATRGGETRMRADIVLGDRYGTSCSPLLLEASIAILEDLGFAVAVNKPYAGGFITEHYGRPTRHVHALQIEINRGLYMDERTLEPVPSFAAIADIFSDFAGRLMQQPLGLGDTGQRTLAAE</sequence>
<dbReference type="AlphaFoldDB" id="A0A2C9DCZ0"/>
<dbReference type="RefSeq" id="WP_099557831.1">
    <property type="nucleotide sequence ID" value="NZ_LT960614.1"/>
</dbReference>
<keyword evidence="2" id="KW-1185">Reference proteome</keyword>
<dbReference type="SUPFAM" id="SSF53187">
    <property type="entry name" value="Zn-dependent exopeptidases"/>
    <property type="match status" value="1"/>
</dbReference>
<evidence type="ECO:0000313" key="1">
    <source>
        <dbReference type="EMBL" id="SON57601.1"/>
    </source>
</evidence>
<dbReference type="Pfam" id="PF05013">
    <property type="entry name" value="FGase"/>
    <property type="match status" value="1"/>
</dbReference>
<reference evidence="2" key="1">
    <citation type="submission" date="2017-09" db="EMBL/GenBank/DDBJ databases">
        <title>Genome sequence of Nannocystis excedens DSM 71.</title>
        <authorList>
            <person name="Blom J."/>
        </authorList>
    </citation>
    <scope>NUCLEOTIDE SEQUENCE [LARGE SCALE GENOMIC DNA]</scope>
    <source>
        <strain evidence="2">type strain: E19</strain>
    </source>
</reference>
<dbReference type="EMBL" id="LT960614">
    <property type="protein sequence ID" value="SON57601.1"/>
    <property type="molecule type" value="Genomic_DNA"/>
</dbReference>
<evidence type="ECO:0000313" key="2">
    <source>
        <dbReference type="Proteomes" id="UP000223606"/>
    </source>
</evidence>